<keyword evidence="2 3" id="KW-0732">Signal</keyword>
<proteinExistence type="inferred from homology"/>
<reference evidence="5 6" key="1">
    <citation type="submission" date="2019-05" db="EMBL/GenBank/DDBJ databases">
        <title>The metagenome of a microbial culture collection derived from dairy environment covers the genomic content of the human microbiome.</title>
        <authorList>
            <person name="Roder T."/>
            <person name="Wuthrich D."/>
            <person name="Sattari Z."/>
            <person name="Von Ah U."/>
            <person name="Bar C."/>
            <person name="Ronchi F."/>
            <person name="Macpherson A.J."/>
            <person name="Ganal-Vonarburg S.C."/>
            <person name="Bruggmann R."/>
            <person name="Vergeres G."/>
        </authorList>
    </citation>
    <scope>NUCLEOTIDE SEQUENCE [LARGE SCALE GENOMIC DNA]</scope>
    <source>
        <strain evidence="5 6">FAM 24227</strain>
    </source>
</reference>
<dbReference type="InterPro" id="IPR051010">
    <property type="entry name" value="BCAA_transport"/>
</dbReference>
<feature type="domain" description="Leucine-binding protein" evidence="4">
    <location>
        <begin position="34"/>
        <end position="372"/>
    </location>
</feature>
<dbReference type="InterPro" id="IPR028081">
    <property type="entry name" value="Leu-bd"/>
</dbReference>
<comment type="caution">
    <text evidence="5">The sequence shown here is derived from an EMBL/GenBank/DDBJ whole genome shotgun (WGS) entry which is preliminary data.</text>
</comment>
<organism evidence="5 6">
    <name type="scientific">Ruoffia tabacinasalis</name>
    <dbReference type="NCBI Taxonomy" id="87458"/>
    <lineage>
        <taxon>Bacteria</taxon>
        <taxon>Bacillati</taxon>
        <taxon>Bacillota</taxon>
        <taxon>Bacilli</taxon>
        <taxon>Lactobacillales</taxon>
        <taxon>Aerococcaceae</taxon>
        <taxon>Ruoffia</taxon>
    </lineage>
</organism>
<evidence type="ECO:0000256" key="1">
    <source>
        <dbReference type="ARBA" id="ARBA00010062"/>
    </source>
</evidence>
<dbReference type="Proteomes" id="UP000306420">
    <property type="component" value="Unassembled WGS sequence"/>
</dbReference>
<feature type="chain" id="PRO_5039679631" evidence="3">
    <location>
        <begin position="24"/>
        <end position="389"/>
    </location>
</feature>
<dbReference type="OrthoDB" id="9783240at2"/>
<evidence type="ECO:0000313" key="5">
    <source>
        <dbReference type="EMBL" id="TLQ40417.1"/>
    </source>
</evidence>
<dbReference type="SUPFAM" id="SSF53822">
    <property type="entry name" value="Periplasmic binding protein-like I"/>
    <property type="match status" value="1"/>
</dbReference>
<sequence length="389" mass="41641">MKLRKLGLTLLSMLTLGTSLTPAKTTAQAQDQEPIRIGANLELSGVGSAYAVPMMDNLTLAAEEVNEAGGLLGGRMVEIVEYDNTSNKAEATSIATRLASEGVSVVFGPATSDLVYASRPTAVESQLPTIYPVGTADDLALDENGEVISNIFRLAFTYTFQGNAAARFAMDELGATNAVVITDQSKDYSVGLAEPFKAEFENLGGTVVDEVFYNDGEQDFMGLLTSIAALDFDVLYVPAFFSEAGIIVRQAREMGLMQPILSGHGFASDTLTEIAGAQNATDLYFTSHFHTGSDNPGAQEYVAKFEERFGHAPDTFDALSYDGAHLIFQAIEEAGSDDPTAIRDAMENIQFEGVTGSFQYDDLHNAVNSAPMLHLVNGEVTEEYVVDGN</sequence>
<gene>
    <name evidence="5" type="ORF">FEZ33_08210</name>
</gene>
<evidence type="ECO:0000256" key="3">
    <source>
        <dbReference type="SAM" id="SignalP"/>
    </source>
</evidence>
<evidence type="ECO:0000313" key="6">
    <source>
        <dbReference type="Proteomes" id="UP000306420"/>
    </source>
</evidence>
<name>A0A5R9DTR6_9LACT</name>
<accession>A0A5R9DTR6</accession>
<dbReference type="CDD" id="cd06347">
    <property type="entry name" value="PBP1_ABC_LivK_ligand_binding-like"/>
    <property type="match status" value="1"/>
</dbReference>
<evidence type="ECO:0000259" key="4">
    <source>
        <dbReference type="Pfam" id="PF13458"/>
    </source>
</evidence>
<protein>
    <submittedName>
        <fullName evidence="5">ABC transporter substrate-binding protein</fullName>
    </submittedName>
</protein>
<dbReference type="Pfam" id="PF13458">
    <property type="entry name" value="Peripla_BP_6"/>
    <property type="match status" value="1"/>
</dbReference>
<dbReference type="EMBL" id="VBSP01000029">
    <property type="protein sequence ID" value="TLQ40417.1"/>
    <property type="molecule type" value="Genomic_DNA"/>
</dbReference>
<dbReference type="InterPro" id="IPR028082">
    <property type="entry name" value="Peripla_BP_I"/>
</dbReference>
<comment type="similarity">
    <text evidence="1">Belongs to the leucine-binding protein family.</text>
</comment>
<dbReference type="RefSeq" id="WP_138404926.1">
    <property type="nucleotide sequence ID" value="NZ_VBSP01000029.1"/>
</dbReference>
<evidence type="ECO:0000256" key="2">
    <source>
        <dbReference type="ARBA" id="ARBA00022729"/>
    </source>
</evidence>
<dbReference type="Gene3D" id="3.40.50.2300">
    <property type="match status" value="2"/>
</dbReference>
<dbReference type="AlphaFoldDB" id="A0A5R9DTR6"/>
<feature type="signal peptide" evidence="3">
    <location>
        <begin position="1"/>
        <end position="23"/>
    </location>
</feature>
<dbReference type="PANTHER" id="PTHR30483">
    <property type="entry name" value="LEUCINE-SPECIFIC-BINDING PROTEIN"/>
    <property type="match status" value="1"/>
</dbReference>
<dbReference type="PANTHER" id="PTHR30483:SF6">
    <property type="entry name" value="PERIPLASMIC BINDING PROTEIN OF ABC TRANSPORTER FOR NATURAL AMINO ACIDS"/>
    <property type="match status" value="1"/>
</dbReference>